<dbReference type="GO" id="GO:0000811">
    <property type="term" value="C:GINS complex"/>
    <property type="evidence" value="ECO:0007669"/>
    <property type="project" value="UniProtKB-UniRule"/>
</dbReference>
<dbReference type="CDD" id="cd11713">
    <property type="entry name" value="GINS_A_psf3"/>
    <property type="match status" value="1"/>
</dbReference>
<dbReference type="InterPro" id="IPR038437">
    <property type="entry name" value="GINS_Psf3_sf"/>
</dbReference>
<dbReference type="PANTHER" id="PTHR22768:SF0">
    <property type="entry name" value="DNA REPLICATION COMPLEX GINS PROTEIN PSF3"/>
    <property type="match status" value="1"/>
</dbReference>
<proteinExistence type="inferred from homology"/>
<gene>
    <name evidence="2" type="ORF">TCNE_LOCUS11831</name>
</gene>
<dbReference type="InterPro" id="IPR036224">
    <property type="entry name" value="GINS_bundle-like_dom_sf"/>
</dbReference>
<evidence type="ECO:0000256" key="1">
    <source>
        <dbReference type="RuleBase" id="RU367161"/>
    </source>
</evidence>
<comment type="function">
    <text evidence="1">The GINS complex plays an essential role in the initiation of DNA replication.</text>
</comment>
<dbReference type="PANTHER" id="PTHR22768">
    <property type="entry name" value="DNA REPLICATION COMPLEX GINS PROTEIN PSF3"/>
    <property type="match status" value="1"/>
</dbReference>
<organism evidence="3 4">
    <name type="scientific">Toxocara canis</name>
    <name type="common">Canine roundworm</name>
    <dbReference type="NCBI Taxonomy" id="6265"/>
    <lineage>
        <taxon>Eukaryota</taxon>
        <taxon>Metazoa</taxon>
        <taxon>Ecdysozoa</taxon>
        <taxon>Nematoda</taxon>
        <taxon>Chromadorea</taxon>
        <taxon>Rhabditida</taxon>
        <taxon>Spirurina</taxon>
        <taxon>Ascaridomorpha</taxon>
        <taxon>Ascaridoidea</taxon>
        <taxon>Toxocaridae</taxon>
        <taxon>Toxocara</taxon>
    </lineage>
</organism>
<evidence type="ECO:0000313" key="4">
    <source>
        <dbReference type="WBParaSite" id="TCNE_0001183101-mRNA-1"/>
    </source>
</evidence>
<comment type="subcellular location">
    <subcellularLocation>
        <location evidence="1">Nucleus</location>
    </subcellularLocation>
</comment>
<evidence type="ECO:0000313" key="3">
    <source>
        <dbReference type="Proteomes" id="UP000050794"/>
    </source>
</evidence>
<dbReference type="GO" id="GO:1902975">
    <property type="term" value="P:mitotic DNA replication initiation"/>
    <property type="evidence" value="ECO:0007669"/>
    <property type="project" value="TreeGrafter"/>
</dbReference>
<name>A0A183UTL1_TOXCA</name>
<sequence length="128" mass="14530">MRKHFQIELPKAFNTLTQQALKANAKSVSLESLNQHFYCFGTHLALTIAGEEGRMLAETLLNTFVQRVGAIRTCSLDGAAKPKKLDSCEKKLYSISVRTERLMDDWTRGSTSDRKRKANLDVYNSLKY</sequence>
<dbReference type="Proteomes" id="UP000050794">
    <property type="component" value="Unassembled WGS sequence"/>
</dbReference>
<comment type="subunit">
    <text evidence="1">Component of the GINS complex.</text>
</comment>
<comment type="similarity">
    <text evidence="1">Belongs to the GINS3/PSF3 family.</text>
</comment>
<dbReference type="AlphaFoldDB" id="A0A183UTL1"/>
<keyword evidence="1" id="KW-0539">Nucleus</keyword>
<evidence type="ECO:0000313" key="2">
    <source>
        <dbReference type="EMBL" id="VDM43152.1"/>
    </source>
</evidence>
<keyword evidence="1" id="KW-0235">DNA replication</keyword>
<accession>A0A183UTL1</accession>
<dbReference type="EMBL" id="UYWY01021006">
    <property type="protein sequence ID" value="VDM43152.1"/>
    <property type="molecule type" value="Genomic_DNA"/>
</dbReference>
<reference evidence="2 3" key="2">
    <citation type="submission" date="2018-11" db="EMBL/GenBank/DDBJ databases">
        <authorList>
            <consortium name="Pathogen Informatics"/>
        </authorList>
    </citation>
    <scope>NUCLEOTIDE SEQUENCE [LARGE SCALE GENOMIC DNA]</scope>
</reference>
<reference evidence="4" key="1">
    <citation type="submission" date="2016-06" db="UniProtKB">
        <authorList>
            <consortium name="WormBaseParasite"/>
        </authorList>
    </citation>
    <scope>IDENTIFICATION</scope>
</reference>
<dbReference type="SUPFAM" id="SSF158573">
    <property type="entry name" value="GINS helical bundle-like"/>
    <property type="match status" value="1"/>
</dbReference>
<keyword evidence="3" id="KW-1185">Reference proteome</keyword>
<dbReference type="InterPro" id="IPR010492">
    <property type="entry name" value="GINS_Psf3"/>
</dbReference>
<protein>
    <recommendedName>
        <fullName evidence="1">DNA replication complex GINS protein PSF3</fullName>
    </recommendedName>
</protein>
<dbReference type="WBParaSite" id="TCNE_0001183101-mRNA-1">
    <property type="protein sequence ID" value="TCNE_0001183101-mRNA-1"/>
    <property type="gene ID" value="TCNE_0001183101"/>
</dbReference>
<dbReference type="Gene3D" id="1.20.58.2050">
    <property type="match status" value="1"/>
</dbReference>